<dbReference type="GO" id="GO:0016757">
    <property type="term" value="F:glycosyltransferase activity"/>
    <property type="evidence" value="ECO:0007669"/>
    <property type="project" value="InterPro"/>
</dbReference>
<sequence length="353" mass="40857">MEKNNIIIHLLPSISEYGGTARRVLDLVEKNNNLHKIFLYDVWMEEDTQKLQKLKESNKLKDILISEQKKSIIFFLYQLLKLKKQKKEIFLVSYFPRGYLFGYFSRLFKISKSYHICLTGINYKKTVQHEILFKYLYTKSNGIISNSKYTLDKYLENGYINKNSTILYNPVTKYINNYTKPKTKVIGACGGLTKIKNYESLILALDKSIIINQNCNLILLGNGPHKEELMMLISEDLKNNIIFEGYQILRDNLNRFSIFVHPCEVEGFGLAPIEAALSGLEVIISDKGACQEIIGHLNNVHIVDTKNLNLISKSIKSNINKNNSDFEQIKTIREELSIKNYSNKFEMIIINDE</sequence>
<keyword evidence="4" id="KW-1185">Reference proteome</keyword>
<dbReference type="Gene3D" id="3.40.50.2000">
    <property type="entry name" value="Glycogen Phosphorylase B"/>
    <property type="match status" value="2"/>
</dbReference>
<dbReference type="InterPro" id="IPR001296">
    <property type="entry name" value="Glyco_trans_1"/>
</dbReference>
<evidence type="ECO:0000256" key="1">
    <source>
        <dbReference type="ARBA" id="ARBA00022679"/>
    </source>
</evidence>
<dbReference type="OrthoDB" id="9813211at2"/>
<evidence type="ECO:0000313" key="4">
    <source>
        <dbReference type="Proteomes" id="UP000192708"/>
    </source>
</evidence>
<dbReference type="SUPFAM" id="SSF53756">
    <property type="entry name" value="UDP-Glycosyltransferase/glycogen phosphorylase"/>
    <property type="match status" value="1"/>
</dbReference>
<dbReference type="EMBL" id="FWXJ01000021">
    <property type="protein sequence ID" value="SMC82020.1"/>
    <property type="molecule type" value="Genomic_DNA"/>
</dbReference>
<dbReference type="PANTHER" id="PTHR46401:SF2">
    <property type="entry name" value="GLYCOSYLTRANSFERASE WBBK-RELATED"/>
    <property type="match status" value="1"/>
</dbReference>
<organism evidence="3 4">
    <name type="scientific">Polynucleobacter kasalickyi</name>
    <dbReference type="NCBI Taxonomy" id="1938817"/>
    <lineage>
        <taxon>Bacteria</taxon>
        <taxon>Pseudomonadati</taxon>
        <taxon>Pseudomonadota</taxon>
        <taxon>Betaproteobacteria</taxon>
        <taxon>Burkholderiales</taxon>
        <taxon>Burkholderiaceae</taxon>
        <taxon>Polynucleobacter</taxon>
    </lineage>
</organism>
<dbReference type="STRING" id="1938817.SAMN06296008_1218"/>
<keyword evidence="1 3" id="KW-0808">Transferase</keyword>
<proteinExistence type="predicted"/>
<name>A0A1W2CA23_9BURK</name>
<protein>
    <submittedName>
        <fullName evidence="3">Glycosyltransferase involved in cell wall bisynthesis</fullName>
    </submittedName>
</protein>
<dbReference type="AlphaFoldDB" id="A0A1W2CA23"/>
<dbReference type="PANTHER" id="PTHR46401">
    <property type="entry name" value="GLYCOSYLTRANSFERASE WBBK-RELATED"/>
    <property type="match status" value="1"/>
</dbReference>
<accession>A0A1W2CA23</accession>
<dbReference type="Proteomes" id="UP000192708">
    <property type="component" value="Unassembled WGS sequence"/>
</dbReference>
<feature type="domain" description="Glycosyl transferase family 1" evidence="2">
    <location>
        <begin position="180"/>
        <end position="326"/>
    </location>
</feature>
<dbReference type="RefSeq" id="WP_159460911.1">
    <property type="nucleotide sequence ID" value="NZ_FWXJ01000021.1"/>
</dbReference>
<reference evidence="3 4" key="1">
    <citation type="submission" date="2017-04" db="EMBL/GenBank/DDBJ databases">
        <authorList>
            <person name="Afonso C.L."/>
            <person name="Miller P.J."/>
            <person name="Scott M.A."/>
            <person name="Spackman E."/>
            <person name="Goraichik I."/>
            <person name="Dimitrov K.M."/>
            <person name="Suarez D.L."/>
            <person name="Swayne D.E."/>
        </authorList>
    </citation>
    <scope>NUCLEOTIDE SEQUENCE [LARGE SCALE GENOMIC DNA]</scope>
    <source>
        <strain evidence="3 4">VK13</strain>
    </source>
</reference>
<gene>
    <name evidence="3" type="ORF">SAMN06296008_1218</name>
</gene>
<evidence type="ECO:0000259" key="2">
    <source>
        <dbReference type="Pfam" id="PF00534"/>
    </source>
</evidence>
<dbReference type="Pfam" id="PF00534">
    <property type="entry name" value="Glycos_transf_1"/>
    <property type="match status" value="1"/>
</dbReference>
<evidence type="ECO:0000313" key="3">
    <source>
        <dbReference type="EMBL" id="SMC82020.1"/>
    </source>
</evidence>